<keyword evidence="14" id="KW-1185">Reference proteome</keyword>
<dbReference type="RefSeq" id="WP_272447124.1">
    <property type="nucleotide sequence ID" value="NZ_JAMQKC010000018.1"/>
</dbReference>
<dbReference type="InterPro" id="IPR034291">
    <property type="entry name" value="TMP_synthase"/>
</dbReference>
<evidence type="ECO:0000256" key="11">
    <source>
        <dbReference type="RuleBase" id="RU004253"/>
    </source>
</evidence>
<name>A0A9X3WIG9_9BACI</name>
<feature type="binding site" evidence="9">
    <location>
        <begin position="190"/>
        <end position="191"/>
    </location>
    <ligand>
        <name>2-[(2R,5Z)-2-carboxy-4-methylthiazol-5(2H)-ylidene]ethyl phosphate</name>
        <dbReference type="ChEBI" id="CHEBI:62899"/>
    </ligand>
</feature>
<evidence type="ECO:0000256" key="10">
    <source>
        <dbReference type="RuleBase" id="RU003826"/>
    </source>
</evidence>
<dbReference type="Pfam" id="PF02581">
    <property type="entry name" value="TMP-TENI"/>
    <property type="match status" value="1"/>
</dbReference>
<keyword evidence="5 9" id="KW-0784">Thiamine biosynthesis</keyword>
<dbReference type="GO" id="GO:0004789">
    <property type="term" value="F:thiamine-phosphate diphosphorylase activity"/>
    <property type="evidence" value="ECO:0007669"/>
    <property type="project" value="UniProtKB-UniRule"/>
</dbReference>
<gene>
    <name evidence="9 13" type="primary">thiE</name>
    <name evidence="13" type="ORF">NC799_14320</name>
</gene>
<comment type="pathway">
    <text evidence="1 9 11">Cofactor biosynthesis; thiamine diphosphate biosynthesis; thiamine phosphate from 4-amino-2-methyl-5-diphosphomethylpyrimidine and 4-methyl-5-(2-phosphoethyl)-thiazole: step 1/1.</text>
</comment>
<comment type="catalytic activity">
    <reaction evidence="7 9 10">
        <text>2-(2-carboxy-4-methylthiazol-5-yl)ethyl phosphate + 4-amino-2-methyl-5-(diphosphooxymethyl)pyrimidine + 2 H(+) = thiamine phosphate + CO2 + diphosphate</text>
        <dbReference type="Rhea" id="RHEA:47848"/>
        <dbReference type="ChEBI" id="CHEBI:15378"/>
        <dbReference type="ChEBI" id="CHEBI:16526"/>
        <dbReference type="ChEBI" id="CHEBI:33019"/>
        <dbReference type="ChEBI" id="CHEBI:37575"/>
        <dbReference type="ChEBI" id="CHEBI:57841"/>
        <dbReference type="ChEBI" id="CHEBI:62890"/>
        <dbReference type="EC" id="2.5.1.3"/>
    </reaction>
</comment>
<dbReference type="GO" id="GO:0000287">
    <property type="term" value="F:magnesium ion binding"/>
    <property type="evidence" value="ECO:0007669"/>
    <property type="project" value="UniProtKB-UniRule"/>
</dbReference>
<feature type="binding site" evidence="9">
    <location>
        <position position="95"/>
    </location>
    <ligand>
        <name>Mg(2+)</name>
        <dbReference type="ChEBI" id="CHEBI:18420"/>
    </ligand>
</feature>
<feature type="domain" description="Thiamine phosphate synthase/TenI" evidence="12">
    <location>
        <begin position="11"/>
        <end position="193"/>
    </location>
</feature>
<feature type="binding site" evidence="9">
    <location>
        <position position="113"/>
    </location>
    <ligand>
        <name>4-amino-2-methyl-5-(diphosphooxymethyl)pyrimidine</name>
        <dbReference type="ChEBI" id="CHEBI:57841"/>
    </ligand>
</feature>
<dbReference type="InterPro" id="IPR022998">
    <property type="entry name" value="ThiamineP_synth_TenI"/>
</dbReference>
<dbReference type="PANTHER" id="PTHR20857">
    <property type="entry name" value="THIAMINE-PHOSPHATE PYROPHOSPHORYLASE"/>
    <property type="match status" value="1"/>
</dbReference>
<dbReference type="PANTHER" id="PTHR20857:SF15">
    <property type="entry name" value="THIAMINE-PHOSPHATE SYNTHASE"/>
    <property type="match status" value="1"/>
</dbReference>
<evidence type="ECO:0000256" key="9">
    <source>
        <dbReference type="HAMAP-Rule" id="MF_00097"/>
    </source>
</evidence>
<comment type="function">
    <text evidence="9">Condenses 4-methyl-5-(beta-hydroxyethyl)thiazole monophosphate (THZ-P) and 2-methyl-4-amino-5-hydroxymethyl pyrimidine pyrophosphate (HMP-PP) to form thiamine monophosphate (TMP).</text>
</comment>
<feature type="binding site" evidence="9">
    <location>
        <begin position="40"/>
        <end position="44"/>
    </location>
    <ligand>
        <name>4-amino-2-methyl-5-(diphosphooxymethyl)pyrimidine</name>
        <dbReference type="ChEBI" id="CHEBI:57841"/>
    </ligand>
</feature>
<evidence type="ECO:0000256" key="5">
    <source>
        <dbReference type="ARBA" id="ARBA00022977"/>
    </source>
</evidence>
<feature type="binding site" evidence="9">
    <location>
        <position position="170"/>
    </location>
    <ligand>
        <name>2-[(2R,5Z)-2-carboxy-4-methylthiazol-5(2H)-ylidene]ethyl phosphate</name>
        <dbReference type="ChEBI" id="CHEBI:62899"/>
    </ligand>
</feature>
<evidence type="ECO:0000256" key="6">
    <source>
        <dbReference type="ARBA" id="ARBA00047334"/>
    </source>
</evidence>
<dbReference type="GO" id="GO:0005737">
    <property type="term" value="C:cytoplasm"/>
    <property type="evidence" value="ECO:0007669"/>
    <property type="project" value="TreeGrafter"/>
</dbReference>
<evidence type="ECO:0000313" key="14">
    <source>
        <dbReference type="Proteomes" id="UP001145069"/>
    </source>
</evidence>
<evidence type="ECO:0000259" key="12">
    <source>
        <dbReference type="Pfam" id="PF02581"/>
    </source>
</evidence>
<evidence type="ECO:0000256" key="3">
    <source>
        <dbReference type="ARBA" id="ARBA00022723"/>
    </source>
</evidence>
<comment type="catalytic activity">
    <reaction evidence="6 9 10">
        <text>4-methyl-5-(2-phosphooxyethyl)-thiazole + 4-amino-2-methyl-5-(diphosphooxymethyl)pyrimidine + H(+) = thiamine phosphate + diphosphate</text>
        <dbReference type="Rhea" id="RHEA:22328"/>
        <dbReference type="ChEBI" id="CHEBI:15378"/>
        <dbReference type="ChEBI" id="CHEBI:33019"/>
        <dbReference type="ChEBI" id="CHEBI:37575"/>
        <dbReference type="ChEBI" id="CHEBI:57841"/>
        <dbReference type="ChEBI" id="CHEBI:58296"/>
        <dbReference type="EC" id="2.5.1.3"/>
    </reaction>
</comment>
<dbReference type="Gene3D" id="3.20.20.70">
    <property type="entry name" value="Aldolase class I"/>
    <property type="match status" value="1"/>
</dbReference>
<dbReference type="Proteomes" id="UP001145069">
    <property type="component" value="Unassembled WGS sequence"/>
</dbReference>
<dbReference type="EC" id="2.5.1.3" evidence="9"/>
<keyword evidence="2 9" id="KW-0808">Transferase</keyword>
<dbReference type="InterPro" id="IPR036206">
    <property type="entry name" value="ThiamineP_synth_sf"/>
</dbReference>
<evidence type="ECO:0000256" key="1">
    <source>
        <dbReference type="ARBA" id="ARBA00005165"/>
    </source>
</evidence>
<comment type="similarity">
    <text evidence="9 10">Belongs to the thiamine-phosphate synthase family.</text>
</comment>
<comment type="caution">
    <text evidence="13">The sequence shown here is derived from an EMBL/GenBank/DDBJ whole genome shotgun (WGS) entry which is preliminary data.</text>
</comment>
<dbReference type="InterPro" id="IPR013785">
    <property type="entry name" value="Aldolase_TIM"/>
</dbReference>
<evidence type="ECO:0000256" key="2">
    <source>
        <dbReference type="ARBA" id="ARBA00022679"/>
    </source>
</evidence>
<dbReference type="GO" id="GO:0009229">
    <property type="term" value="P:thiamine diphosphate biosynthetic process"/>
    <property type="evidence" value="ECO:0007669"/>
    <property type="project" value="UniProtKB-UniRule"/>
</dbReference>
<feature type="binding site" evidence="9">
    <location>
        <position position="75"/>
    </location>
    <ligand>
        <name>4-amino-2-methyl-5-(diphosphooxymethyl)pyrimidine</name>
        <dbReference type="ChEBI" id="CHEBI:57841"/>
    </ligand>
</feature>
<comment type="catalytic activity">
    <reaction evidence="8 9 10">
        <text>2-[(2R,5Z)-2-carboxy-4-methylthiazol-5(2H)-ylidene]ethyl phosphate + 4-amino-2-methyl-5-(diphosphooxymethyl)pyrimidine + 2 H(+) = thiamine phosphate + CO2 + diphosphate</text>
        <dbReference type="Rhea" id="RHEA:47844"/>
        <dbReference type="ChEBI" id="CHEBI:15378"/>
        <dbReference type="ChEBI" id="CHEBI:16526"/>
        <dbReference type="ChEBI" id="CHEBI:33019"/>
        <dbReference type="ChEBI" id="CHEBI:37575"/>
        <dbReference type="ChEBI" id="CHEBI:57841"/>
        <dbReference type="ChEBI" id="CHEBI:62899"/>
        <dbReference type="EC" id="2.5.1.3"/>
    </reaction>
</comment>
<keyword evidence="3 9" id="KW-0479">Metal-binding</keyword>
<feature type="binding site" evidence="9">
    <location>
        <position position="142"/>
    </location>
    <ligand>
        <name>4-amino-2-methyl-5-(diphosphooxymethyl)pyrimidine</name>
        <dbReference type="ChEBI" id="CHEBI:57841"/>
    </ligand>
</feature>
<dbReference type="NCBIfam" id="TIGR00693">
    <property type="entry name" value="thiE"/>
    <property type="match status" value="1"/>
</dbReference>
<accession>A0A9X3WIG9</accession>
<dbReference type="SUPFAM" id="SSF51391">
    <property type="entry name" value="Thiamin phosphate synthase"/>
    <property type="match status" value="1"/>
</dbReference>
<sequence>MITSLKEKLKLYFVMGSSNCKQDPRYVLREAIEGGVTMYQFREKGDKCITGQIRLGLAKDLQRICKDNGVPFIVNDDVDLAMEIDADGVHIGQEDQPIENVRTIIGEKILGVSAHTMEEANIAVQKGADYLGVGPMYRTTTKSDIREVQGPKVINQMRSCITIPIVGIGGIDESRVKEVIRNGADGVAVISAISQSTSPRLAARYLSEKL</sequence>
<organism evidence="13 14">
    <name type="scientific">Aquibacillus salsiterrae</name>
    <dbReference type="NCBI Taxonomy" id="2950439"/>
    <lineage>
        <taxon>Bacteria</taxon>
        <taxon>Bacillati</taxon>
        <taxon>Bacillota</taxon>
        <taxon>Bacilli</taxon>
        <taxon>Bacillales</taxon>
        <taxon>Bacillaceae</taxon>
        <taxon>Aquibacillus</taxon>
    </lineage>
</organism>
<keyword evidence="4 9" id="KW-0460">Magnesium</keyword>
<reference evidence="13" key="1">
    <citation type="submission" date="2022-06" db="EMBL/GenBank/DDBJ databases">
        <title>Aquibacillus sp. a new bacterium isolated from soil saline samples.</title>
        <authorList>
            <person name="Galisteo C."/>
            <person name="De La Haba R."/>
            <person name="Sanchez-Porro C."/>
            <person name="Ventosa A."/>
        </authorList>
    </citation>
    <scope>NUCLEOTIDE SEQUENCE</scope>
    <source>
        <strain evidence="13">3ASR75-54</strain>
    </source>
</reference>
<dbReference type="GO" id="GO:0009228">
    <property type="term" value="P:thiamine biosynthetic process"/>
    <property type="evidence" value="ECO:0007669"/>
    <property type="project" value="UniProtKB-KW"/>
</dbReference>
<feature type="binding site" evidence="9">
    <location>
        <begin position="139"/>
        <end position="141"/>
    </location>
    <ligand>
        <name>2-[(2R,5Z)-2-carboxy-4-methylthiazol-5(2H)-ylidene]ethyl phosphate</name>
        <dbReference type="ChEBI" id="CHEBI:62899"/>
    </ligand>
</feature>
<dbReference type="HAMAP" id="MF_00097">
    <property type="entry name" value="TMP_synthase"/>
    <property type="match status" value="1"/>
</dbReference>
<evidence type="ECO:0000313" key="13">
    <source>
        <dbReference type="EMBL" id="MDC3418064.1"/>
    </source>
</evidence>
<dbReference type="FunFam" id="3.20.20.70:FF:000096">
    <property type="entry name" value="Thiamine-phosphate synthase"/>
    <property type="match status" value="1"/>
</dbReference>
<comment type="cofactor">
    <cofactor evidence="9">
        <name>Mg(2+)</name>
        <dbReference type="ChEBI" id="CHEBI:18420"/>
    </cofactor>
    <text evidence="9">Binds 1 Mg(2+) ion per subunit.</text>
</comment>
<proteinExistence type="inferred from homology"/>
<dbReference type="EMBL" id="JAMQKC010000018">
    <property type="protein sequence ID" value="MDC3418064.1"/>
    <property type="molecule type" value="Genomic_DNA"/>
</dbReference>
<dbReference type="AlphaFoldDB" id="A0A9X3WIG9"/>
<evidence type="ECO:0000256" key="7">
    <source>
        <dbReference type="ARBA" id="ARBA00047851"/>
    </source>
</evidence>
<feature type="binding site" evidence="9">
    <location>
        <position position="76"/>
    </location>
    <ligand>
        <name>Mg(2+)</name>
        <dbReference type="ChEBI" id="CHEBI:18420"/>
    </ligand>
</feature>
<evidence type="ECO:0000256" key="8">
    <source>
        <dbReference type="ARBA" id="ARBA00047883"/>
    </source>
</evidence>
<dbReference type="CDD" id="cd00564">
    <property type="entry name" value="TMP_TenI"/>
    <property type="match status" value="1"/>
</dbReference>
<protein>
    <recommendedName>
        <fullName evidence="9">Thiamine-phosphate synthase</fullName>
        <shortName evidence="9">TP synthase</shortName>
        <shortName evidence="9">TPS</shortName>
        <ecNumber evidence="9">2.5.1.3</ecNumber>
    </recommendedName>
    <alternativeName>
        <fullName evidence="9">Thiamine-phosphate pyrophosphorylase</fullName>
        <shortName evidence="9">TMP pyrophosphorylase</shortName>
        <shortName evidence="9">TMP-PPase</shortName>
    </alternativeName>
</protein>
<evidence type="ECO:0000256" key="4">
    <source>
        <dbReference type="ARBA" id="ARBA00022842"/>
    </source>
</evidence>